<dbReference type="Pfam" id="PF00196">
    <property type="entry name" value="GerE"/>
    <property type="match status" value="1"/>
</dbReference>
<dbReference type="PRINTS" id="PR00038">
    <property type="entry name" value="HTHLUXR"/>
</dbReference>
<dbReference type="GO" id="GO:0006355">
    <property type="term" value="P:regulation of DNA-templated transcription"/>
    <property type="evidence" value="ECO:0007669"/>
    <property type="project" value="InterPro"/>
</dbReference>
<dbReference type="GO" id="GO:0003677">
    <property type="term" value="F:DNA binding"/>
    <property type="evidence" value="ECO:0007669"/>
    <property type="project" value="InterPro"/>
</dbReference>
<reference evidence="3" key="1">
    <citation type="journal article" date="2020" name="mSystems">
        <title>Genome- and Community-Level Interaction Insights into Carbon Utilization and Element Cycling Functions of Hydrothermarchaeota in Hydrothermal Sediment.</title>
        <authorList>
            <person name="Zhou Z."/>
            <person name="Liu Y."/>
            <person name="Xu W."/>
            <person name="Pan J."/>
            <person name="Luo Z.H."/>
            <person name="Li M."/>
        </authorList>
    </citation>
    <scope>NUCLEOTIDE SEQUENCE [LARGE SCALE GENOMIC DNA]</scope>
    <source>
        <strain evidence="3">SpSt-61</strain>
    </source>
</reference>
<dbReference type="EMBL" id="DSZZ01000466">
    <property type="protein sequence ID" value="HGU53817.1"/>
    <property type="molecule type" value="Genomic_DNA"/>
</dbReference>
<organism evidence="3">
    <name type="scientific">Fervidobacterium pennivorans</name>
    <dbReference type="NCBI Taxonomy" id="93466"/>
    <lineage>
        <taxon>Bacteria</taxon>
        <taxon>Thermotogati</taxon>
        <taxon>Thermotogota</taxon>
        <taxon>Thermotogae</taxon>
        <taxon>Thermotogales</taxon>
        <taxon>Fervidobacteriaceae</taxon>
        <taxon>Fervidobacterium</taxon>
    </lineage>
</organism>
<dbReference type="InterPro" id="IPR036388">
    <property type="entry name" value="WH-like_DNA-bd_sf"/>
</dbReference>
<evidence type="ECO:0000313" key="3">
    <source>
        <dbReference type="EMBL" id="HGU53817.1"/>
    </source>
</evidence>
<gene>
    <name evidence="3" type="ORF">ENT78_09915</name>
</gene>
<evidence type="ECO:0000256" key="1">
    <source>
        <dbReference type="SAM" id="Coils"/>
    </source>
</evidence>
<feature type="domain" description="HTH luxR-type" evidence="2">
    <location>
        <begin position="97"/>
        <end position="129"/>
    </location>
</feature>
<name>A0A7V4KF64_FERPE</name>
<sequence>MEKVEVKMREQCCLTCGKLYSMTCEDCLTYKCRKYEPIQPDKSALSTKYIEAITKLIEDVKHLQLLEMEMKIAEKTNLLSKIKEKVEVKEAEEKPAISKRNKEIIALVEQGKGVKEIAQELNLKPETVEKELEYLLKNRFLKEPYS</sequence>
<keyword evidence="1" id="KW-0175">Coiled coil</keyword>
<accession>A0A7V4KF64</accession>
<dbReference type="Gene3D" id="1.10.10.10">
    <property type="entry name" value="Winged helix-like DNA-binding domain superfamily/Winged helix DNA-binding domain"/>
    <property type="match status" value="1"/>
</dbReference>
<evidence type="ECO:0000259" key="2">
    <source>
        <dbReference type="Pfam" id="PF00196"/>
    </source>
</evidence>
<dbReference type="InterPro" id="IPR000792">
    <property type="entry name" value="Tscrpt_reg_LuxR_C"/>
</dbReference>
<dbReference type="InterPro" id="IPR016032">
    <property type="entry name" value="Sig_transdc_resp-reg_C-effctor"/>
</dbReference>
<protein>
    <recommendedName>
        <fullName evidence="2">HTH luxR-type domain-containing protein</fullName>
    </recommendedName>
</protein>
<proteinExistence type="predicted"/>
<feature type="coiled-coil region" evidence="1">
    <location>
        <begin position="65"/>
        <end position="92"/>
    </location>
</feature>
<dbReference type="AlphaFoldDB" id="A0A7V4KF64"/>
<dbReference type="SUPFAM" id="SSF46894">
    <property type="entry name" value="C-terminal effector domain of the bipartite response regulators"/>
    <property type="match status" value="1"/>
</dbReference>
<comment type="caution">
    <text evidence="3">The sequence shown here is derived from an EMBL/GenBank/DDBJ whole genome shotgun (WGS) entry which is preliminary data.</text>
</comment>